<evidence type="ECO:0000256" key="7">
    <source>
        <dbReference type="ARBA" id="ARBA00022741"/>
    </source>
</evidence>
<dbReference type="NCBIfam" id="TIGR00125">
    <property type="entry name" value="cyt_tran_rel"/>
    <property type="match status" value="1"/>
</dbReference>
<evidence type="ECO:0000256" key="1">
    <source>
        <dbReference type="ARBA" id="ARBA00002324"/>
    </source>
</evidence>
<comment type="catalytic activity">
    <reaction evidence="10 11">
        <text>nicotinate beta-D-ribonucleotide + ATP + H(+) = deamido-NAD(+) + diphosphate</text>
        <dbReference type="Rhea" id="RHEA:22860"/>
        <dbReference type="ChEBI" id="CHEBI:15378"/>
        <dbReference type="ChEBI" id="CHEBI:30616"/>
        <dbReference type="ChEBI" id="CHEBI:33019"/>
        <dbReference type="ChEBI" id="CHEBI:57502"/>
        <dbReference type="ChEBI" id="CHEBI:58437"/>
        <dbReference type="EC" id="2.7.7.18"/>
    </reaction>
</comment>
<dbReference type="EMBL" id="MPUJ01000002">
    <property type="protein sequence ID" value="ONK08371.1"/>
    <property type="molecule type" value="Genomic_DNA"/>
</dbReference>
<dbReference type="AlphaFoldDB" id="A0A1V2R7P2"/>
<dbReference type="InterPro" id="IPR004821">
    <property type="entry name" value="Cyt_trans-like"/>
</dbReference>
<dbReference type="GO" id="GO:0004515">
    <property type="term" value="F:nicotinate-nucleotide adenylyltransferase activity"/>
    <property type="evidence" value="ECO:0007669"/>
    <property type="project" value="UniProtKB-UniRule"/>
</dbReference>
<reference evidence="14" key="1">
    <citation type="submission" date="2016-11" db="EMBL/GenBank/DDBJ databases">
        <authorList>
            <person name="Panda P."/>
            <person name="Visnovsky S."/>
            <person name="Pitman A."/>
        </authorList>
    </citation>
    <scope>NUCLEOTIDE SEQUENCE [LARGE SCALE GENOMIC DNA]</scope>
    <source>
        <strain evidence="14">ICMP 9972</strain>
    </source>
</reference>
<dbReference type="SUPFAM" id="SSF52374">
    <property type="entry name" value="Nucleotidylyl transferase"/>
    <property type="match status" value="1"/>
</dbReference>
<dbReference type="InterPro" id="IPR014729">
    <property type="entry name" value="Rossmann-like_a/b/a_fold"/>
</dbReference>
<evidence type="ECO:0000259" key="12">
    <source>
        <dbReference type="Pfam" id="PF01467"/>
    </source>
</evidence>
<dbReference type="RefSeq" id="WP_052201293.1">
    <property type="nucleotide sequence ID" value="NZ_CP097896.1"/>
</dbReference>
<dbReference type="NCBIfam" id="TIGR00482">
    <property type="entry name" value="nicotinate (nicotinamide) nucleotide adenylyltransferase"/>
    <property type="match status" value="1"/>
</dbReference>
<keyword evidence="7 11" id="KW-0547">Nucleotide-binding</keyword>
<proteinExistence type="inferred from homology"/>
<evidence type="ECO:0000256" key="4">
    <source>
        <dbReference type="ARBA" id="ARBA00022642"/>
    </source>
</evidence>
<dbReference type="FunFam" id="3.40.50.620:FF:000039">
    <property type="entry name" value="Probable nicotinate-nucleotide adenylyltransferase"/>
    <property type="match status" value="1"/>
</dbReference>
<dbReference type="Proteomes" id="UP000189286">
    <property type="component" value="Unassembled WGS sequence"/>
</dbReference>
<dbReference type="Gene3D" id="3.40.50.620">
    <property type="entry name" value="HUPs"/>
    <property type="match status" value="1"/>
</dbReference>
<dbReference type="Pfam" id="PF01467">
    <property type="entry name" value="CTP_transf_like"/>
    <property type="match status" value="1"/>
</dbReference>
<dbReference type="UniPathway" id="UPA00253">
    <property type="reaction ID" value="UER00332"/>
</dbReference>
<keyword evidence="9 11" id="KW-0520">NAD</keyword>
<comment type="caution">
    <text evidence="13">The sequence shown here is derived from an EMBL/GenBank/DDBJ whole genome shotgun (WGS) entry which is preliminary data.</text>
</comment>
<evidence type="ECO:0000256" key="2">
    <source>
        <dbReference type="ARBA" id="ARBA00005019"/>
    </source>
</evidence>
<comment type="pathway">
    <text evidence="2 11">Cofactor biosynthesis; NAD(+) biosynthesis; deamido-NAD(+) from nicotinate D-ribonucleotide: step 1/1.</text>
</comment>
<dbReference type="PANTHER" id="PTHR39321:SF3">
    <property type="entry name" value="PHOSPHOPANTETHEINE ADENYLYLTRANSFERASE"/>
    <property type="match status" value="1"/>
</dbReference>
<dbReference type="EC" id="2.7.7.18" evidence="11"/>
<comment type="function">
    <text evidence="1 11">Catalyzes the reversible adenylation of nicotinate mononucleotide (NaMN) to nicotinic acid adenine dinucleotide (NaAD).</text>
</comment>
<keyword evidence="8 11" id="KW-0067">ATP-binding</keyword>
<dbReference type="NCBIfam" id="NF000840">
    <property type="entry name" value="PRK00071.1-3"/>
    <property type="match status" value="1"/>
</dbReference>
<keyword evidence="5 11" id="KW-0808">Transferase</keyword>
<evidence type="ECO:0000256" key="6">
    <source>
        <dbReference type="ARBA" id="ARBA00022695"/>
    </source>
</evidence>
<evidence type="ECO:0000256" key="8">
    <source>
        <dbReference type="ARBA" id="ARBA00022840"/>
    </source>
</evidence>
<keyword evidence="4 11" id="KW-0662">Pyridine nucleotide biosynthesis</keyword>
<dbReference type="InterPro" id="IPR005248">
    <property type="entry name" value="NadD/NMNAT"/>
</dbReference>
<dbReference type="OrthoDB" id="5295945at2"/>
<feature type="domain" description="Cytidyltransferase-like" evidence="12">
    <location>
        <begin position="23"/>
        <end position="203"/>
    </location>
</feature>
<organism evidence="13 14">
    <name type="scientific">Pectobacterium actinidiae</name>
    <dbReference type="NCBI Taxonomy" id="1507808"/>
    <lineage>
        <taxon>Bacteria</taxon>
        <taxon>Pseudomonadati</taxon>
        <taxon>Pseudomonadota</taxon>
        <taxon>Gammaproteobacteria</taxon>
        <taxon>Enterobacterales</taxon>
        <taxon>Pectobacteriaceae</taxon>
        <taxon>Pectobacterium</taxon>
    </lineage>
</organism>
<evidence type="ECO:0000256" key="11">
    <source>
        <dbReference type="HAMAP-Rule" id="MF_00244"/>
    </source>
</evidence>
<evidence type="ECO:0000313" key="14">
    <source>
        <dbReference type="Proteomes" id="UP000189286"/>
    </source>
</evidence>
<dbReference type="HAMAP" id="MF_00244">
    <property type="entry name" value="NaMN_adenylyltr"/>
    <property type="match status" value="1"/>
</dbReference>
<keyword evidence="6 11" id="KW-0548">Nucleotidyltransferase</keyword>
<sequence length="229" mass="25670">MRQSLAGGIHLNTLPATPSLTAFFGGTFDPIHYGHLQPVAALAKLVGLTQIVLMPNNVPPHRPQPEASSRQRFHMAKLAVEGNPLFTVDDRELQRQTPSYTIDTLEALRAEKGQDAPLGFIIGQDSLLTLHHWHRWKDLLNVCHLLVCARPGYRSTLETPELQQWLDDHQTHTPNALHQQPHGRIFLADTPLVTISATDIRQRRQQGLDCQDLLPPAVLSYIDESGLYQ</sequence>
<name>A0A1V2R7P2_9GAMM</name>
<evidence type="ECO:0000313" key="13">
    <source>
        <dbReference type="EMBL" id="ONK08371.1"/>
    </source>
</evidence>
<dbReference type="PANTHER" id="PTHR39321">
    <property type="entry name" value="NICOTINATE-NUCLEOTIDE ADENYLYLTRANSFERASE-RELATED"/>
    <property type="match status" value="1"/>
</dbReference>
<accession>A0A1V2R7P2</accession>
<evidence type="ECO:0000256" key="5">
    <source>
        <dbReference type="ARBA" id="ARBA00022679"/>
    </source>
</evidence>
<evidence type="ECO:0000256" key="3">
    <source>
        <dbReference type="ARBA" id="ARBA00009014"/>
    </source>
</evidence>
<dbReference type="CDD" id="cd02165">
    <property type="entry name" value="NMNAT"/>
    <property type="match status" value="1"/>
</dbReference>
<evidence type="ECO:0000256" key="10">
    <source>
        <dbReference type="ARBA" id="ARBA00048721"/>
    </source>
</evidence>
<evidence type="ECO:0000256" key="9">
    <source>
        <dbReference type="ARBA" id="ARBA00023027"/>
    </source>
</evidence>
<dbReference type="GO" id="GO:0009435">
    <property type="term" value="P:NAD+ biosynthetic process"/>
    <property type="evidence" value="ECO:0007669"/>
    <property type="project" value="UniProtKB-UniRule"/>
</dbReference>
<comment type="similarity">
    <text evidence="3 11">Belongs to the NadD family.</text>
</comment>
<protein>
    <recommendedName>
        <fullName evidence="11">Probable nicotinate-nucleotide adenylyltransferase</fullName>
        <ecNumber evidence="11">2.7.7.18</ecNumber>
    </recommendedName>
    <alternativeName>
        <fullName evidence="11">Deamido-NAD(+) diphosphorylase</fullName>
    </alternativeName>
    <alternativeName>
        <fullName evidence="11">Deamido-NAD(+) pyrophosphorylase</fullName>
    </alternativeName>
    <alternativeName>
        <fullName evidence="11">Nicotinate mononucleotide adenylyltransferase</fullName>
        <shortName evidence="11">NaMN adenylyltransferase</shortName>
    </alternativeName>
</protein>
<gene>
    <name evidence="11" type="primary">nadD</name>
    <name evidence="13" type="ORF">BSK71_03815</name>
</gene>
<dbReference type="NCBIfam" id="NF000839">
    <property type="entry name" value="PRK00071.1-1"/>
    <property type="match status" value="1"/>
</dbReference>
<dbReference type="GO" id="GO:0005524">
    <property type="term" value="F:ATP binding"/>
    <property type="evidence" value="ECO:0007669"/>
    <property type="project" value="UniProtKB-KW"/>
</dbReference>